<evidence type="ECO:0000256" key="2">
    <source>
        <dbReference type="ARBA" id="ARBA00011059"/>
    </source>
</evidence>
<feature type="compositionally biased region" description="Polar residues" evidence="7">
    <location>
        <begin position="69"/>
        <end position="83"/>
    </location>
</feature>
<comment type="subcellular location">
    <subcellularLocation>
        <location evidence="1">Cytoplasm</location>
        <location evidence="1">Cytoskeleton</location>
    </subcellularLocation>
</comment>
<dbReference type="GO" id="GO:0045504">
    <property type="term" value="F:dynein heavy chain binding"/>
    <property type="evidence" value="ECO:0007669"/>
    <property type="project" value="TreeGrafter"/>
</dbReference>
<dbReference type="InterPro" id="IPR036322">
    <property type="entry name" value="WD40_repeat_dom_sf"/>
</dbReference>
<protein>
    <submittedName>
        <fullName evidence="8">Cytoplasmic dynein 1 intermediate chain 2 isoform X33</fullName>
    </submittedName>
</protein>
<dbReference type="InterPro" id="IPR001680">
    <property type="entry name" value="WD40_rpt"/>
</dbReference>
<evidence type="ECO:0000256" key="6">
    <source>
        <dbReference type="ARBA" id="ARBA00023212"/>
    </source>
</evidence>
<dbReference type="SMART" id="SM00320">
    <property type="entry name" value="WD40"/>
    <property type="match status" value="7"/>
</dbReference>
<dbReference type="Proteomes" id="UP001162480">
    <property type="component" value="Chromosome 6"/>
</dbReference>
<gene>
    <name evidence="8" type="ORF">OCTVUL_1B021458</name>
</gene>
<dbReference type="InterPro" id="IPR015943">
    <property type="entry name" value="WD40/YVTN_repeat-like_dom_sf"/>
</dbReference>
<keyword evidence="3" id="KW-0963">Cytoplasm</keyword>
<evidence type="ECO:0000256" key="7">
    <source>
        <dbReference type="SAM" id="MobiDB-lite"/>
    </source>
</evidence>
<dbReference type="PANTHER" id="PTHR12442">
    <property type="entry name" value="DYNEIN INTERMEDIATE CHAIN"/>
    <property type="match status" value="1"/>
</dbReference>
<reference evidence="8" key="1">
    <citation type="submission" date="2023-08" db="EMBL/GenBank/DDBJ databases">
        <authorList>
            <person name="Alioto T."/>
            <person name="Alioto T."/>
            <person name="Gomez Garrido J."/>
        </authorList>
    </citation>
    <scope>NUCLEOTIDE SEQUENCE</scope>
</reference>
<dbReference type="Gene3D" id="2.130.10.10">
    <property type="entry name" value="YVTN repeat-like/Quinoprotein amine dehydrogenase"/>
    <property type="match status" value="2"/>
</dbReference>
<accession>A0AA36B013</accession>
<dbReference type="GO" id="GO:0045503">
    <property type="term" value="F:dynein light chain binding"/>
    <property type="evidence" value="ECO:0007669"/>
    <property type="project" value="TreeGrafter"/>
</dbReference>
<evidence type="ECO:0000256" key="5">
    <source>
        <dbReference type="ARBA" id="ARBA00022737"/>
    </source>
</evidence>
<dbReference type="PANTHER" id="PTHR12442:SF22">
    <property type="entry name" value="CYTOPLASMIC DYNEIN 1 INTERMEDIATE CHAIN-RELATED"/>
    <property type="match status" value="1"/>
</dbReference>
<keyword evidence="6" id="KW-0206">Cytoskeleton</keyword>
<evidence type="ECO:0000256" key="1">
    <source>
        <dbReference type="ARBA" id="ARBA00004245"/>
    </source>
</evidence>
<feature type="compositionally biased region" description="Basic and acidic residues" evidence="7">
    <location>
        <begin position="125"/>
        <end position="140"/>
    </location>
</feature>
<dbReference type="InterPro" id="IPR025956">
    <property type="entry name" value="DYNC1I1/DYNC1I2"/>
</dbReference>
<dbReference type="GO" id="GO:0005868">
    <property type="term" value="C:cytoplasmic dynein complex"/>
    <property type="evidence" value="ECO:0007669"/>
    <property type="project" value="InterPro"/>
</dbReference>
<comment type="similarity">
    <text evidence="2">Belongs to the dynein intermediate chain family.</text>
</comment>
<feature type="compositionally biased region" description="Polar residues" evidence="7">
    <location>
        <begin position="149"/>
        <end position="158"/>
    </location>
</feature>
<dbReference type="InterPro" id="IPR050687">
    <property type="entry name" value="Dynein_IC"/>
</dbReference>
<organism evidence="8 9">
    <name type="scientific">Octopus vulgaris</name>
    <name type="common">Common octopus</name>
    <dbReference type="NCBI Taxonomy" id="6645"/>
    <lineage>
        <taxon>Eukaryota</taxon>
        <taxon>Metazoa</taxon>
        <taxon>Spiralia</taxon>
        <taxon>Lophotrochozoa</taxon>
        <taxon>Mollusca</taxon>
        <taxon>Cephalopoda</taxon>
        <taxon>Coleoidea</taxon>
        <taxon>Octopodiformes</taxon>
        <taxon>Octopoda</taxon>
        <taxon>Incirrata</taxon>
        <taxon>Octopodidae</taxon>
        <taxon>Octopus</taxon>
    </lineage>
</organism>
<keyword evidence="4" id="KW-0853">WD repeat</keyword>
<keyword evidence="9" id="KW-1185">Reference proteome</keyword>
<proteinExistence type="inferred from homology"/>
<dbReference type="AlphaFoldDB" id="A0AA36B013"/>
<evidence type="ECO:0000313" key="8">
    <source>
        <dbReference type="EMBL" id="CAI9724736.1"/>
    </source>
</evidence>
<dbReference type="SUPFAM" id="SSF50978">
    <property type="entry name" value="WD40 repeat-like"/>
    <property type="match status" value="1"/>
</dbReference>
<evidence type="ECO:0000256" key="4">
    <source>
        <dbReference type="ARBA" id="ARBA00022574"/>
    </source>
</evidence>
<evidence type="ECO:0000313" key="9">
    <source>
        <dbReference type="Proteomes" id="UP001162480"/>
    </source>
</evidence>
<sequence length="627" mass="70919">MSDRKAELERKKARLEQMRKERQEKEQRRKIKDNEEVKPGKPPQDLRAETDALLQDLGIPPNEGGGRSGSISPTIQDTEQTNVVIPGGSIRPKVKLSICKVSETTIAPKENVSYSKETQTTSVETGDREDFPQVDARLENDDNDDTDSVEASSETTPAHQHKMPHVEMVQPAKTQQEIEQESKVEKWIKELSDDERKQILSSEDFQNFFNRSSRLVERVLAENETDMYIDYVGSDKEGKDDDQFAGDRLKLNRYFFDERWSKHRTITSLDWSTQHPELLVASYNANEESPHDPDGVVLVWNSKFKKDTPEFTFHCQSAVMSSCFANFHPNLVVGGTYSGQIVLWDNRVNKRTPVQRTPLTAAAHTHPVYCIKVVGTQNAHNLISVSTDGKICCWSLDMLSQPQDSMELQHRQSKAVAVTCFSFLAGDVNNFVVGSEDCTVYTASRHGSKAGITESFEGHQGPVTGIDCHNVPGQIDFSPYFLTSSFDWTIKLWSNRDSKYIHSFEDNSDYVYDVQWSPIHPAMFASVDGMGRLDLWHLNNETEVPTATAVSDNNVALNRCRWHQSGHHIAAGDDNGRINVYDVGEHIANPKNDEWSCFRQTLQELKSHAAEREEDSSFMGSMTVPLR</sequence>
<dbReference type="Pfam" id="PF00400">
    <property type="entry name" value="WD40"/>
    <property type="match status" value="3"/>
</dbReference>
<keyword evidence="5" id="KW-0677">Repeat</keyword>
<dbReference type="FunFam" id="2.130.10.10:FF:000781">
    <property type="entry name" value="Cytoplasmic dynein intermediate chain"/>
    <property type="match status" value="1"/>
</dbReference>
<feature type="region of interest" description="Disordered" evidence="7">
    <location>
        <begin position="112"/>
        <end position="163"/>
    </location>
</feature>
<evidence type="ECO:0000256" key="3">
    <source>
        <dbReference type="ARBA" id="ARBA00022490"/>
    </source>
</evidence>
<feature type="compositionally biased region" description="Polar residues" evidence="7">
    <location>
        <begin position="112"/>
        <end position="124"/>
    </location>
</feature>
<dbReference type="GO" id="GO:0010970">
    <property type="term" value="P:transport along microtubule"/>
    <property type="evidence" value="ECO:0007669"/>
    <property type="project" value="TreeGrafter"/>
</dbReference>
<feature type="region of interest" description="Disordered" evidence="7">
    <location>
        <begin position="1"/>
        <end position="84"/>
    </location>
</feature>
<name>A0AA36B013_OCTVU</name>
<feature type="compositionally biased region" description="Basic and acidic residues" evidence="7">
    <location>
        <begin position="1"/>
        <end position="50"/>
    </location>
</feature>
<dbReference type="EMBL" id="OX597819">
    <property type="protein sequence ID" value="CAI9724736.1"/>
    <property type="molecule type" value="Genomic_DNA"/>
</dbReference>
<dbReference type="Pfam" id="PF11540">
    <property type="entry name" value="Dynein_IC2"/>
    <property type="match status" value="1"/>
</dbReference>